<dbReference type="Gene3D" id="1.25.40.20">
    <property type="entry name" value="Ankyrin repeat-containing domain"/>
    <property type="match status" value="1"/>
</dbReference>
<name>A0AAJ0FB32_9PEZI</name>
<feature type="domain" description="Azaphilone pigments biosynthesis cluster protein L N-terminal" evidence="3">
    <location>
        <begin position="2"/>
        <end position="142"/>
    </location>
</feature>
<dbReference type="PROSITE" id="PS50088">
    <property type="entry name" value="ANK_REPEAT"/>
    <property type="match status" value="1"/>
</dbReference>
<dbReference type="Pfam" id="PF17111">
    <property type="entry name" value="PigL_N"/>
    <property type="match status" value="1"/>
</dbReference>
<dbReference type="SUPFAM" id="SSF48403">
    <property type="entry name" value="Ankyrin repeat"/>
    <property type="match status" value="1"/>
</dbReference>
<dbReference type="InterPro" id="IPR027417">
    <property type="entry name" value="P-loop_NTPase"/>
</dbReference>
<accession>A0AAJ0FB32</accession>
<dbReference type="Pfam" id="PF00023">
    <property type="entry name" value="Ank"/>
    <property type="match status" value="1"/>
</dbReference>
<dbReference type="Pfam" id="PF24883">
    <property type="entry name" value="NPHP3_N"/>
    <property type="match status" value="1"/>
</dbReference>
<dbReference type="InterPro" id="IPR002110">
    <property type="entry name" value="Ankyrin_rpt"/>
</dbReference>
<evidence type="ECO:0008006" key="7">
    <source>
        <dbReference type="Google" id="ProtNLM"/>
    </source>
</evidence>
<evidence type="ECO:0000313" key="6">
    <source>
        <dbReference type="Proteomes" id="UP001239445"/>
    </source>
</evidence>
<reference evidence="5" key="1">
    <citation type="submission" date="2023-06" db="EMBL/GenBank/DDBJ databases">
        <title>Genome-scale phylogeny and comparative genomics of the fungal order Sordariales.</title>
        <authorList>
            <consortium name="Lawrence Berkeley National Laboratory"/>
            <person name="Hensen N."/>
            <person name="Bonometti L."/>
            <person name="Westerberg I."/>
            <person name="Brannstrom I.O."/>
            <person name="Guillou S."/>
            <person name="Cros-Aarteil S."/>
            <person name="Calhoun S."/>
            <person name="Haridas S."/>
            <person name="Kuo A."/>
            <person name="Mondo S."/>
            <person name="Pangilinan J."/>
            <person name="Riley R."/>
            <person name="Labutti K."/>
            <person name="Andreopoulos B."/>
            <person name="Lipzen A."/>
            <person name="Chen C."/>
            <person name="Yanf M."/>
            <person name="Daum C."/>
            <person name="Ng V."/>
            <person name="Clum A."/>
            <person name="Steindorff A."/>
            <person name="Ohm R."/>
            <person name="Martin F."/>
            <person name="Silar P."/>
            <person name="Natvig D."/>
            <person name="Lalanne C."/>
            <person name="Gautier V."/>
            <person name="Ament-Velasquez S.L."/>
            <person name="Kruys A."/>
            <person name="Hutchinson M.I."/>
            <person name="Powell A.J."/>
            <person name="Barry K."/>
            <person name="Miller A.N."/>
            <person name="Grigoriev I.V."/>
            <person name="Debuchy R."/>
            <person name="Gladieux P."/>
            <person name="Thoren M.H."/>
            <person name="Johannesson H."/>
        </authorList>
    </citation>
    <scope>NUCLEOTIDE SEQUENCE</scope>
    <source>
        <strain evidence="5">PSN4</strain>
    </source>
</reference>
<evidence type="ECO:0000259" key="3">
    <source>
        <dbReference type="Pfam" id="PF17111"/>
    </source>
</evidence>
<dbReference type="PANTHER" id="PTHR10039">
    <property type="entry name" value="AMELOGENIN"/>
    <property type="match status" value="1"/>
</dbReference>
<sequence length="964" mass="108261">MAEAIAITASVIALVQLADRISDVCKLYIETIKGSPEDLRLLYVEVASLKVILEGLSFLGHDDASASDQATLVTLQGPVEECKNTLDELEKLLPHPRPLPDRSNMTLCQNILGSLTWPIQAGKVKKLLEKVQQPKATISLALLTQLKSDVGQIKDQVEVIYKDVDETTQRHVGDWIRGPMPVGTSRSVLHEEAKNRYEEGTGDWIFQTDEWKNWINGKKRAIWLHGIPGAGKTILAGRVFEKIRGICKPNQLFSYYYCYHGHNQDESGPFFRNLVADLLATNSRIPEFLWKGYRGNELLNQDELTDVLKNLLSHTERIYVGIDALDESEDRKKILNLLETLATDDLFSKIQLFTTSRLYEDIKDVMSDISQPLSMSNDLVKADIKRYVGARIRDGSEKKFRAWSEPLRKKVEDTLATGARGMFRWAACQLDVLRRLDGLEDDIEKAMMTLPRTLDETYDRIFRQSAPQEQGPSLLRHALHMVCFHDAVWHGQVPLRARLLLDSYCYSRGAKPGSVVGGLDTLKDVCGCLLSFSEGDNPTVLIAHYTVREFLESDRGSEADSGWVKIHRHESYSTILTQFFTCALDSGMPVPPEPIHYDVIPDLGLRVYCTATAVGSLPEHEELVAPEMLFRLLDPSEAHCRNMEIALGVSFVHFPTSLWIQSFRGFGCGGAVPVLTSLLLLGCHSSARTWLRTHGRELLREHISWDLSLGTSWMPKIDPHQLGNRIQGTVVELLAQVDALRIEHIDLIEEIAPNHADYSGMAISLLSWASADSRPESMLDEIWERLVELGADPDPKGARVTPLQIACRQKRGDWVRRLLKSGADPNNTGNPQGLPWDEELFISRFNSLHGYTPAEILTHCEKEDLVGKDKAEDRDAITNETAEILDLLVSYEPTPIDRPPPITLSRDTKMDCDAGRNGLMSLLSSHTQDRTWSLIAVEYGIKTGRHLSRLVLFYVLAVLARSLT</sequence>
<dbReference type="SUPFAM" id="SSF52540">
    <property type="entry name" value="P-loop containing nucleoside triphosphate hydrolases"/>
    <property type="match status" value="1"/>
</dbReference>
<evidence type="ECO:0000313" key="5">
    <source>
        <dbReference type="EMBL" id="KAK1754755.1"/>
    </source>
</evidence>
<dbReference type="AlphaFoldDB" id="A0AAJ0FB32"/>
<dbReference type="Proteomes" id="UP001239445">
    <property type="component" value="Unassembled WGS sequence"/>
</dbReference>
<feature type="repeat" description="ANK" evidence="2">
    <location>
        <begin position="798"/>
        <end position="830"/>
    </location>
</feature>
<organism evidence="5 6">
    <name type="scientific">Echria macrotheca</name>
    <dbReference type="NCBI Taxonomy" id="438768"/>
    <lineage>
        <taxon>Eukaryota</taxon>
        <taxon>Fungi</taxon>
        <taxon>Dikarya</taxon>
        <taxon>Ascomycota</taxon>
        <taxon>Pezizomycotina</taxon>
        <taxon>Sordariomycetes</taxon>
        <taxon>Sordariomycetidae</taxon>
        <taxon>Sordariales</taxon>
        <taxon>Schizotheciaceae</taxon>
        <taxon>Echria</taxon>
    </lineage>
</organism>
<dbReference type="InterPro" id="IPR056884">
    <property type="entry name" value="NPHP3-like_N"/>
</dbReference>
<dbReference type="InterPro" id="IPR031348">
    <property type="entry name" value="PigL_N"/>
</dbReference>
<gene>
    <name evidence="5" type="ORF">QBC47DRAFT_225596</name>
</gene>
<evidence type="ECO:0000256" key="1">
    <source>
        <dbReference type="ARBA" id="ARBA00022737"/>
    </source>
</evidence>
<keyword evidence="1" id="KW-0677">Repeat</keyword>
<dbReference type="EMBL" id="MU839835">
    <property type="protein sequence ID" value="KAK1754755.1"/>
    <property type="molecule type" value="Genomic_DNA"/>
</dbReference>
<feature type="domain" description="Nephrocystin 3-like N-terminal" evidence="4">
    <location>
        <begin position="200"/>
        <end position="357"/>
    </location>
</feature>
<comment type="caution">
    <text evidence="5">The sequence shown here is derived from an EMBL/GenBank/DDBJ whole genome shotgun (WGS) entry which is preliminary data.</text>
</comment>
<evidence type="ECO:0000259" key="4">
    <source>
        <dbReference type="Pfam" id="PF24883"/>
    </source>
</evidence>
<dbReference type="PANTHER" id="PTHR10039:SF16">
    <property type="entry name" value="GPI INOSITOL-DEACYLASE"/>
    <property type="match status" value="1"/>
</dbReference>
<keyword evidence="6" id="KW-1185">Reference proteome</keyword>
<evidence type="ECO:0000256" key="2">
    <source>
        <dbReference type="PROSITE-ProRule" id="PRU00023"/>
    </source>
</evidence>
<dbReference type="Gene3D" id="3.40.50.300">
    <property type="entry name" value="P-loop containing nucleotide triphosphate hydrolases"/>
    <property type="match status" value="1"/>
</dbReference>
<keyword evidence="2" id="KW-0040">ANK repeat</keyword>
<dbReference type="InterPro" id="IPR036770">
    <property type="entry name" value="Ankyrin_rpt-contain_sf"/>
</dbReference>
<proteinExistence type="predicted"/>
<protein>
    <recommendedName>
        <fullName evidence="7">NACHT domain-containing protein</fullName>
    </recommendedName>
</protein>